<dbReference type="AlphaFoldDB" id="A0A1X4NLF8"/>
<accession>A0A1X4NLF8</accession>
<protein>
    <recommendedName>
        <fullName evidence="3">Phosphate ABC transporter substrate-binding protein</fullName>
    </recommendedName>
</protein>
<keyword evidence="2" id="KW-1185">Reference proteome</keyword>
<name>A0A1X4NLF8_9RHOB</name>
<dbReference type="Proteomes" id="UP000193926">
    <property type="component" value="Unassembled WGS sequence"/>
</dbReference>
<reference evidence="1 2" key="1">
    <citation type="submission" date="2014-03" db="EMBL/GenBank/DDBJ databases">
        <title>The draft genome sequence of Marivita geojedonensis KCTC 23882.</title>
        <authorList>
            <person name="Lai Q."/>
            <person name="Shao Z."/>
        </authorList>
    </citation>
    <scope>NUCLEOTIDE SEQUENCE [LARGE SCALE GENOMIC DNA]</scope>
    <source>
        <strain evidence="1 2">DPG-138</strain>
    </source>
</reference>
<dbReference type="STRING" id="1123756.MGEO_08645"/>
<dbReference type="Gene3D" id="3.40.190.10">
    <property type="entry name" value="Periplasmic binding protein-like II"/>
    <property type="match status" value="1"/>
</dbReference>
<gene>
    <name evidence="1" type="ORF">MGEO_08645</name>
</gene>
<comment type="caution">
    <text evidence="1">The sequence shown here is derived from an EMBL/GenBank/DDBJ whole genome shotgun (WGS) entry which is preliminary data.</text>
</comment>
<dbReference type="EMBL" id="JFKC01000006">
    <property type="protein sequence ID" value="OSQ51141.1"/>
    <property type="molecule type" value="Genomic_DNA"/>
</dbReference>
<evidence type="ECO:0000313" key="1">
    <source>
        <dbReference type="EMBL" id="OSQ51141.1"/>
    </source>
</evidence>
<dbReference type="OrthoDB" id="7353682at2"/>
<proteinExistence type="predicted"/>
<sequence>MNLASLPMYWRAENADLWRGFWAVVQDCAADVGIQLPDLTEPDALPDDLSRHWTDSGLALSMTCGLPFRSVLRDKVRYVGTLDFGLDAPDGHYYSQIITRSDLSGPPRRLAYNSADSQSGWAAAQEISGFAALTGFIPTGAHANSLAAVAEGRADIACIDAVTWRLLERFDPNASRVTPAGRTRPTPGLPLITALETDPTPLRSALDAATARFSPPDPIALGGQMRFCVLRPQDYLAEPIPAPPPP</sequence>
<evidence type="ECO:0000313" key="2">
    <source>
        <dbReference type="Proteomes" id="UP000193926"/>
    </source>
</evidence>
<organism evidence="1 2">
    <name type="scientific">Marivita geojedonensis</name>
    <dbReference type="NCBI Taxonomy" id="1123756"/>
    <lineage>
        <taxon>Bacteria</taxon>
        <taxon>Pseudomonadati</taxon>
        <taxon>Pseudomonadota</taxon>
        <taxon>Alphaproteobacteria</taxon>
        <taxon>Rhodobacterales</taxon>
        <taxon>Roseobacteraceae</taxon>
        <taxon>Marivita</taxon>
    </lineage>
</organism>
<evidence type="ECO:0008006" key="3">
    <source>
        <dbReference type="Google" id="ProtNLM"/>
    </source>
</evidence>
<dbReference type="RefSeq" id="WP_085636331.1">
    <property type="nucleotide sequence ID" value="NZ_JFKC01000006.1"/>
</dbReference>